<reference evidence="1 2" key="1">
    <citation type="submission" date="2021-01" db="EMBL/GenBank/DDBJ databases">
        <title>Genomic Encyclopedia of Type Strains, Phase IV (KMG-IV): sequencing the most valuable type-strain genomes for metagenomic binning, comparative biology and taxonomic classification.</title>
        <authorList>
            <person name="Goeker M."/>
        </authorList>
    </citation>
    <scope>NUCLEOTIDE SEQUENCE [LARGE SCALE GENOMIC DNA]</scope>
    <source>
        <strain evidence="1 2">DSM 24436</strain>
    </source>
</reference>
<dbReference type="Proteomes" id="UP000767854">
    <property type="component" value="Unassembled WGS sequence"/>
</dbReference>
<gene>
    <name evidence="1" type="ORF">JOC49_000463</name>
</gene>
<sequence>MGLYQLFENTYKIISIVGMAKNAGKTVTLNALIESLDQNGASVGLTSIGRDGERQDIVTKTDKPMIYVKKGTLIATAELLFGLSEVKMAVVEVTDHQTAMGRVIIGRTLADGYVQIGGPSSNSAVNAVAERMLGHGADYVLVDGALDRASSASPLITEACVLATGAVLSRDMTKAISKTVHKASLFNLPEASEASVLEYWGLAEESRQVISIDSENQARALGTSKTALSAGRNIGEWVDEQTKILLFPGALTTKTLMEIVHGTQHYKSIQFVVADATKLFIEHKDWQYFKRIGVDIRVRYGIKLLAITVNPYAPQGYFYDGALFKQSLNERLPEIPIVDVMEGDGL</sequence>
<proteinExistence type="predicted"/>
<keyword evidence="2" id="KW-1185">Reference proteome</keyword>
<comment type="caution">
    <text evidence="1">The sequence shown here is derived from an EMBL/GenBank/DDBJ whole genome shotgun (WGS) entry which is preliminary data.</text>
</comment>
<dbReference type="SUPFAM" id="SSF52540">
    <property type="entry name" value="P-loop containing nucleoside triphosphate hydrolases"/>
    <property type="match status" value="1"/>
</dbReference>
<evidence type="ECO:0000313" key="2">
    <source>
        <dbReference type="Proteomes" id="UP000767854"/>
    </source>
</evidence>
<name>A0ABS2MNI0_9FIRM</name>
<dbReference type="InterPro" id="IPR027417">
    <property type="entry name" value="P-loop_NTPase"/>
</dbReference>
<protein>
    <submittedName>
        <fullName evidence="1">Uncharacterized protein</fullName>
    </submittedName>
</protein>
<dbReference type="RefSeq" id="WP_204661789.1">
    <property type="nucleotide sequence ID" value="NZ_JAFBDT010000002.1"/>
</dbReference>
<organism evidence="1 2">
    <name type="scientific">Fusibacter tunisiensis</name>
    <dbReference type="NCBI Taxonomy" id="1008308"/>
    <lineage>
        <taxon>Bacteria</taxon>
        <taxon>Bacillati</taxon>
        <taxon>Bacillota</taxon>
        <taxon>Clostridia</taxon>
        <taxon>Eubacteriales</taxon>
        <taxon>Eubacteriales Family XII. Incertae Sedis</taxon>
        <taxon>Fusibacter</taxon>
    </lineage>
</organism>
<dbReference type="EMBL" id="JAFBDT010000002">
    <property type="protein sequence ID" value="MBM7560949.1"/>
    <property type="molecule type" value="Genomic_DNA"/>
</dbReference>
<accession>A0ABS2MNI0</accession>
<evidence type="ECO:0000313" key="1">
    <source>
        <dbReference type="EMBL" id="MBM7560949.1"/>
    </source>
</evidence>